<keyword evidence="2" id="KW-1185">Reference proteome</keyword>
<dbReference type="EMBL" id="CP045915">
    <property type="protein sequence ID" value="QGH34255.1"/>
    <property type="molecule type" value="Genomic_DNA"/>
</dbReference>
<dbReference type="Proteomes" id="UP000339690">
    <property type="component" value="Chromosome"/>
</dbReference>
<keyword evidence="1" id="KW-0946">Virion</keyword>
<dbReference type="InterPro" id="IPR019593">
    <property type="entry name" value="Spore_coat_protein_Z/Y"/>
</dbReference>
<protein>
    <submittedName>
        <fullName evidence="1">Spore coat protein</fullName>
    </submittedName>
</protein>
<dbReference type="AlphaFoldDB" id="A0A5Q2THU4"/>
<accession>A0A5Q2THU4</accession>
<organism evidence="1 2">
    <name type="scientific">Gracilibacillus salitolerans</name>
    <dbReference type="NCBI Taxonomy" id="2663022"/>
    <lineage>
        <taxon>Bacteria</taxon>
        <taxon>Bacillati</taxon>
        <taxon>Bacillota</taxon>
        <taxon>Bacilli</taxon>
        <taxon>Bacillales</taxon>
        <taxon>Bacillaceae</taxon>
        <taxon>Gracilibacillus</taxon>
    </lineage>
</organism>
<proteinExistence type="predicted"/>
<sequence length="156" mass="16822">MSSKKVSFEKDHVGDNNCVCDVLQFILDAQDDTNGNGCTSGCAQFLVNPVQTVNTVPFILITKKNTVQFAFGDLPENDCFITVYFRINALDDCCATLELLEPNPGRAIQTGDNCCVPLNQVCGAGGDLELTRTGQCITVDLDCICAVQCFDPTVVV</sequence>
<reference evidence="1 2" key="1">
    <citation type="submission" date="2019-11" db="EMBL/GenBank/DDBJ databases">
        <title>Gracilibacillus salitolerans sp. nov., a moderate halophile isolated from a saline soil in northwest China.</title>
        <authorList>
            <person name="Gan L."/>
        </authorList>
    </citation>
    <scope>NUCLEOTIDE SEQUENCE [LARGE SCALE GENOMIC DNA]</scope>
    <source>
        <strain evidence="1 2">SCU50</strain>
    </source>
</reference>
<dbReference type="RefSeq" id="WP_100360900.1">
    <property type="nucleotide sequence ID" value="NZ_CP045915.1"/>
</dbReference>
<evidence type="ECO:0000313" key="2">
    <source>
        <dbReference type="Proteomes" id="UP000339690"/>
    </source>
</evidence>
<dbReference type="Pfam" id="PF10612">
    <property type="entry name" value="Spore-coat_CotZ"/>
    <property type="match status" value="1"/>
</dbReference>
<dbReference type="KEGG" id="grc:GI584_09550"/>
<name>A0A5Q2THU4_9BACI</name>
<gene>
    <name evidence="1" type="ORF">GI584_09550</name>
</gene>
<keyword evidence="1" id="KW-0167">Capsid protein</keyword>
<evidence type="ECO:0000313" key="1">
    <source>
        <dbReference type="EMBL" id="QGH34255.1"/>
    </source>
</evidence>